<dbReference type="AlphaFoldDB" id="A0A4Y8KNG6"/>
<dbReference type="RefSeq" id="WP_134171942.1">
    <property type="nucleotide sequence ID" value="NZ_SODI01000001.1"/>
</dbReference>
<dbReference type="PANTHER" id="PTHR32182:SF0">
    <property type="entry name" value="DNA REPLICATION AND REPAIR PROTEIN RECF"/>
    <property type="match status" value="1"/>
</dbReference>
<evidence type="ECO:0000259" key="4">
    <source>
        <dbReference type="Pfam" id="PF02463"/>
    </source>
</evidence>
<protein>
    <submittedName>
        <fullName evidence="5">Chromosome segregation protein SMC</fullName>
    </submittedName>
</protein>
<comment type="caution">
    <text evidence="5">The sequence shown here is derived from an EMBL/GenBank/DDBJ whole genome shotgun (WGS) entry which is preliminary data.</text>
</comment>
<gene>
    <name evidence="5" type="ORF">E3T53_12700</name>
</gene>
<evidence type="ECO:0000313" key="5">
    <source>
        <dbReference type="EMBL" id="TFD76876.1"/>
    </source>
</evidence>
<dbReference type="Gene3D" id="3.40.50.300">
    <property type="entry name" value="P-loop containing nucleotide triphosphate hydrolases"/>
    <property type="match status" value="2"/>
</dbReference>
<dbReference type="EMBL" id="SOHQ01000033">
    <property type="protein sequence ID" value="TFD76876.1"/>
    <property type="molecule type" value="Genomic_DNA"/>
</dbReference>
<dbReference type="GO" id="GO:0000731">
    <property type="term" value="P:DNA synthesis involved in DNA repair"/>
    <property type="evidence" value="ECO:0007669"/>
    <property type="project" value="TreeGrafter"/>
</dbReference>
<dbReference type="Proteomes" id="UP000298218">
    <property type="component" value="Unassembled WGS sequence"/>
</dbReference>
<dbReference type="InterPro" id="IPR027417">
    <property type="entry name" value="P-loop_NTPase"/>
</dbReference>
<accession>A0A4Y8KNG6</accession>
<keyword evidence="1" id="KW-0227">DNA damage</keyword>
<dbReference type="SUPFAM" id="SSF52540">
    <property type="entry name" value="P-loop containing nucleoside triphosphate hydrolases"/>
    <property type="match status" value="1"/>
</dbReference>
<organism evidence="5 6">
    <name type="scientific">Cryobacterium psychrophilum</name>
    <dbReference type="NCBI Taxonomy" id="41988"/>
    <lineage>
        <taxon>Bacteria</taxon>
        <taxon>Bacillati</taxon>
        <taxon>Actinomycetota</taxon>
        <taxon>Actinomycetes</taxon>
        <taxon>Micrococcales</taxon>
        <taxon>Microbacteriaceae</taxon>
        <taxon>Cryobacterium</taxon>
    </lineage>
</organism>
<evidence type="ECO:0000256" key="1">
    <source>
        <dbReference type="ARBA" id="ARBA00022763"/>
    </source>
</evidence>
<dbReference type="PANTHER" id="PTHR32182">
    <property type="entry name" value="DNA REPLICATION AND REPAIR PROTEIN RECF"/>
    <property type="match status" value="1"/>
</dbReference>
<proteinExistence type="predicted"/>
<keyword evidence="6" id="KW-1185">Reference proteome</keyword>
<keyword evidence="2" id="KW-0234">DNA repair</keyword>
<keyword evidence="3" id="KW-0742">SOS response</keyword>
<dbReference type="InterPro" id="IPR003395">
    <property type="entry name" value="RecF/RecN/SMC_N"/>
</dbReference>
<dbReference type="GO" id="GO:0006302">
    <property type="term" value="P:double-strand break repair"/>
    <property type="evidence" value="ECO:0007669"/>
    <property type="project" value="TreeGrafter"/>
</dbReference>
<evidence type="ECO:0000256" key="2">
    <source>
        <dbReference type="ARBA" id="ARBA00023204"/>
    </source>
</evidence>
<sequence>MIQLEHLHVEDFRGIRVLNLPLKSKSFAIHGPNGSGKSGVVDAIDFALSGSIHRLLGAGTGGVSLLKHGPHVHKRNDPGAAVVELTVKDIDTGDTAVIRRSIKDPNIFSLTPDTAPMRASIAEAQAHPELTLSRREIIRYVLAQPGTRAQEVQALLKLDRLDEFRKLLKSALTKTSAALNVSTTEKSTAETNFAAHLGIGELFAGEIAREVNQRRSALGAPSLTEITIDTNLEERLAATADSGSFNLVTALSEVAGLIAALEDTTHLRTHQSELAAVAQEFVDDPALLEALQHRQLLDTGLAALVDGHCPLCDHDWEDIDTLRSHLSSKIERSKSAVDARTRLLKAADFYRADVRRMKESVDNAIPFAMSHGDDTLPHLLTTFSAGLAAHGQTVGATPESILAAANTLLASAFTAEGDIRLLLGEMDTNLKALPDQSAATAARSYLAVAQDRWSRVRVARSQAGKAMSVRDNAQMIYDSFCEVSDTALKELYETVEADFSRFYQIINSDDEGHFTAELKPSSGSLDLSVDFYGIGKFPPTAYHSEGHQDGMGVCLYLALVKQLLGEGFRYAVLDDVVMSVDVNHRKQFCELLKAEFPCVQFIITTHDVVWARQMQSAGLITSKSQARFYGWTVNGGPVHEQGDIWERIDEDLAKEEVAGAAHKLRRRLEAAVSDIAEAIGGKVAYQGDNNYDLSVFLDAVKGRYGDLLGKAAAAANSWSDADAVAAVQAQKNARAAVAPGQEAQAWLINALVHNNDWANGSVNDFKPVLKASREFLNLFTCDNPACGGWIYVVGRPEEALRCACGKYNLNLKKKQ</sequence>
<dbReference type="Pfam" id="PF02463">
    <property type="entry name" value="SMC_N"/>
    <property type="match status" value="1"/>
</dbReference>
<evidence type="ECO:0000313" key="6">
    <source>
        <dbReference type="Proteomes" id="UP000298218"/>
    </source>
</evidence>
<feature type="domain" description="RecF/RecN/SMC N-terminal" evidence="4">
    <location>
        <begin position="4"/>
        <end position="621"/>
    </location>
</feature>
<evidence type="ECO:0000256" key="3">
    <source>
        <dbReference type="ARBA" id="ARBA00023236"/>
    </source>
</evidence>
<dbReference type="GO" id="GO:0009432">
    <property type="term" value="P:SOS response"/>
    <property type="evidence" value="ECO:0007669"/>
    <property type="project" value="UniProtKB-KW"/>
</dbReference>
<name>A0A4Y8KNG6_9MICO</name>
<dbReference type="OrthoDB" id="9815944at2"/>
<reference evidence="5 6" key="1">
    <citation type="submission" date="2019-03" db="EMBL/GenBank/DDBJ databases">
        <title>Genomics of glacier-inhabiting Cryobacterium strains.</title>
        <authorList>
            <person name="Liu Q."/>
            <person name="Xin Y.-H."/>
        </authorList>
    </citation>
    <scope>NUCLEOTIDE SEQUENCE [LARGE SCALE GENOMIC DNA]</scope>
    <source>
        <strain evidence="5 6">CGMCC 1.4292</strain>
    </source>
</reference>